<dbReference type="EMBL" id="CP001791">
    <property type="protein sequence ID" value="ADI00528.1"/>
    <property type="molecule type" value="Genomic_DNA"/>
</dbReference>
<feature type="domain" description="NAD-dependent epimerase/dehydratase" evidence="1">
    <location>
        <begin position="5"/>
        <end position="197"/>
    </location>
</feature>
<evidence type="ECO:0000313" key="3">
    <source>
        <dbReference type="Proteomes" id="UP000000271"/>
    </source>
</evidence>
<dbReference type="Pfam" id="PF01370">
    <property type="entry name" value="Epimerase"/>
    <property type="match status" value="1"/>
</dbReference>
<dbReference type="PANTHER" id="PTHR43245">
    <property type="entry name" value="BIFUNCTIONAL POLYMYXIN RESISTANCE PROTEIN ARNA"/>
    <property type="match status" value="1"/>
</dbReference>
<dbReference type="RefSeq" id="WP_013173932.1">
    <property type="nucleotide sequence ID" value="NC_014219.1"/>
</dbReference>
<dbReference type="OrthoDB" id="9808602at2"/>
<sequence length="282" mass="32905">MKRILITGKNSYIGNSFEKWLAKDPQRYKVDKISVRDDSWKKINFSSYDTILHVAGIAHLSERKVDKDLYYKVNRDLAINIANKAKDEGVKQFIFTSSMSVYGKETGIIDKDTPTMPKSNYGKSKLEAERLISELDEIDYKVSIIRPPMIYGRSCKGNYVKLSSLARRTPVFPNIKNQRSMIYIDNLNEYIKTLVNNPISGLFFPQNKDYVCTSDMVKEIASVYNKRVWMTKLFNPLLININIEMSKKIFGDLVYCKHMDENYRYNNYNLVNFKESIRLTEE</sequence>
<dbReference type="KEGG" id="bse:Bsel_3046"/>
<dbReference type="eggNOG" id="COG0451">
    <property type="taxonomic scope" value="Bacteria"/>
</dbReference>
<keyword evidence="3" id="KW-1185">Reference proteome</keyword>
<organism evidence="2 3">
    <name type="scientific">Bacillus selenitireducens (strain ATCC 700615 / DSM 15326 / MLS10)</name>
    <dbReference type="NCBI Taxonomy" id="439292"/>
    <lineage>
        <taxon>Bacteria</taxon>
        <taxon>Bacillati</taxon>
        <taxon>Bacillota</taxon>
        <taxon>Bacilli</taxon>
        <taxon>Bacillales</taxon>
        <taxon>Bacillaceae</taxon>
        <taxon>Salisediminibacterium</taxon>
    </lineage>
</organism>
<evidence type="ECO:0000259" key="1">
    <source>
        <dbReference type="Pfam" id="PF01370"/>
    </source>
</evidence>
<gene>
    <name evidence="2" type="ordered locus">Bsel_3046</name>
</gene>
<dbReference type="InterPro" id="IPR001509">
    <property type="entry name" value="Epimerase_deHydtase"/>
</dbReference>
<dbReference type="InterPro" id="IPR036291">
    <property type="entry name" value="NAD(P)-bd_dom_sf"/>
</dbReference>
<dbReference type="Gene3D" id="3.40.50.720">
    <property type="entry name" value="NAD(P)-binding Rossmann-like Domain"/>
    <property type="match status" value="1"/>
</dbReference>
<accession>D6Y026</accession>
<proteinExistence type="predicted"/>
<dbReference type="SUPFAM" id="SSF51735">
    <property type="entry name" value="NAD(P)-binding Rossmann-fold domains"/>
    <property type="match status" value="1"/>
</dbReference>
<dbReference type="STRING" id="439292.Bsel_3046"/>
<name>D6Y026_BACIE</name>
<dbReference type="HOGENOM" id="CLU_007383_6_7_9"/>
<dbReference type="AlphaFoldDB" id="D6Y026"/>
<protein>
    <submittedName>
        <fullName evidence="2">NAD-dependent epimerase/dehydratase</fullName>
    </submittedName>
</protein>
<dbReference type="PANTHER" id="PTHR43245:SF58">
    <property type="entry name" value="BLL5923 PROTEIN"/>
    <property type="match status" value="1"/>
</dbReference>
<dbReference type="Proteomes" id="UP000000271">
    <property type="component" value="Chromosome"/>
</dbReference>
<evidence type="ECO:0000313" key="2">
    <source>
        <dbReference type="EMBL" id="ADI00528.1"/>
    </source>
</evidence>
<reference evidence="2" key="1">
    <citation type="submission" date="2009-10" db="EMBL/GenBank/DDBJ databases">
        <title>Complete sequence of Bacillus selenitireducens MLS10.</title>
        <authorList>
            <consortium name="US DOE Joint Genome Institute"/>
            <person name="Lucas S."/>
            <person name="Copeland A."/>
            <person name="Lapidus A."/>
            <person name="Glavina del Rio T."/>
            <person name="Dalin E."/>
            <person name="Tice H."/>
            <person name="Bruce D."/>
            <person name="Goodwin L."/>
            <person name="Pitluck S."/>
            <person name="Sims D."/>
            <person name="Brettin T."/>
            <person name="Detter J.C."/>
            <person name="Han C."/>
            <person name="Larimer F."/>
            <person name="Land M."/>
            <person name="Hauser L."/>
            <person name="Kyrpides N."/>
            <person name="Ovchinnikova G."/>
            <person name="Stolz J."/>
        </authorList>
    </citation>
    <scope>NUCLEOTIDE SEQUENCE [LARGE SCALE GENOMIC DNA]</scope>
    <source>
        <strain evidence="2">MLS10</strain>
    </source>
</reference>
<dbReference type="InterPro" id="IPR050177">
    <property type="entry name" value="Lipid_A_modif_metabolic_enz"/>
</dbReference>